<reference evidence="5 6" key="1">
    <citation type="submission" date="2019-08" db="EMBL/GenBank/DDBJ databases">
        <title>In-depth cultivation of the pig gut microbiome towards novel bacterial diversity and tailored functional studies.</title>
        <authorList>
            <person name="Wylensek D."/>
            <person name="Hitch T.C.A."/>
            <person name="Clavel T."/>
        </authorList>
    </citation>
    <scope>NUCLEOTIDE SEQUENCE [LARGE SCALE GENOMIC DNA]</scope>
    <source>
        <strain evidence="5 6">BL-389-WT-3D</strain>
    </source>
</reference>
<feature type="active site" description="Acyl-thioester intermediate" evidence="2">
    <location>
        <position position="291"/>
    </location>
</feature>
<evidence type="ECO:0000313" key="6">
    <source>
        <dbReference type="Proteomes" id="UP000462363"/>
    </source>
</evidence>
<feature type="compositionally biased region" description="Low complexity" evidence="3">
    <location>
        <begin position="17"/>
        <end position="38"/>
    </location>
</feature>
<evidence type="ECO:0000313" key="5">
    <source>
        <dbReference type="EMBL" id="MSS39844.1"/>
    </source>
</evidence>
<feature type="compositionally biased region" description="Basic and acidic residues" evidence="3">
    <location>
        <begin position="1"/>
        <end position="12"/>
    </location>
</feature>
<dbReference type="SUPFAM" id="SSF63817">
    <property type="entry name" value="Sortase"/>
    <property type="match status" value="1"/>
</dbReference>
<organism evidence="5 6">
    <name type="scientific">Clostridium scindens (strain JCM 10418 / VPI 12708)</name>
    <dbReference type="NCBI Taxonomy" id="29347"/>
    <lineage>
        <taxon>Bacteria</taxon>
        <taxon>Bacillati</taxon>
        <taxon>Bacillota</taxon>
        <taxon>Clostridia</taxon>
        <taxon>Lachnospirales</taxon>
        <taxon>Lachnospiraceae</taxon>
    </lineage>
</organism>
<accession>A0A844FBD2</accession>
<feature type="compositionally biased region" description="Basic and acidic residues" evidence="3">
    <location>
        <begin position="41"/>
        <end position="54"/>
    </location>
</feature>
<keyword evidence="4" id="KW-1133">Transmembrane helix</keyword>
<dbReference type="CDD" id="cd05826">
    <property type="entry name" value="Sortase_B"/>
    <property type="match status" value="1"/>
</dbReference>
<dbReference type="InterPro" id="IPR005754">
    <property type="entry name" value="Sortase"/>
</dbReference>
<keyword evidence="4" id="KW-0472">Membrane</keyword>
<dbReference type="Gene3D" id="2.40.260.10">
    <property type="entry name" value="Sortase"/>
    <property type="match status" value="1"/>
</dbReference>
<sequence>MSERIGMKEDKKHRSNNNRNNSSRNNNGGNKSGRNSGSADRIGKDEGRGRDIRDKRYHRGRKKKKKAGIFSTIILVVALAVFCFSAFQLFKILKGYHDGRSEYDKVRKFAVEEKKSAGEDQFSVNFDELMQMNPDTIGWIRFHPEPSQISYPIVKGKDNSEYLKKTFSANENTLGAIFLNVDNNADFMDKNTIIYGHRMKDGSMFRHLQDYEEKSFWESNPYFYIYTPDGREITYHIYSAGQVEDTSDTYLTSFESDEACQSFLNMTKEVSLYDTGVELNAQSTIVTLSTCTSASDNHRFVVRGVKEKEVNLKEQ</sequence>
<dbReference type="NCBIfam" id="TIGR03064">
    <property type="entry name" value="sortase_srtB"/>
    <property type="match status" value="1"/>
</dbReference>
<name>A0A844FBD2_CLOSV</name>
<protein>
    <submittedName>
        <fullName evidence="5">Class B sortase</fullName>
        <ecNumber evidence="5">3.4.22.71</ecNumber>
    </submittedName>
</protein>
<dbReference type="RefSeq" id="WP_154321968.1">
    <property type="nucleotide sequence ID" value="NZ_CP045695.1"/>
</dbReference>
<evidence type="ECO:0000256" key="1">
    <source>
        <dbReference type="ARBA" id="ARBA00022801"/>
    </source>
</evidence>
<proteinExistence type="predicted"/>
<evidence type="ECO:0000256" key="4">
    <source>
        <dbReference type="SAM" id="Phobius"/>
    </source>
</evidence>
<dbReference type="GO" id="GO:0016787">
    <property type="term" value="F:hydrolase activity"/>
    <property type="evidence" value="ECO:0007669"/>
    <property type="project" value="UniProtKB-KW"/>
</dbReference>
<dbReference type="Pfam" id="PF04203">
    <property type="entry name" value="Sortase"/>
    <property type="match status" value="1"/>
</dbReference>
<feature type="active site" description="Proton donor/acceptor" evidence="2">
    <location>
        <position position="197"/>
    </location>
</feature>
<gene>
    <name evidence="5" type="primary">srtB</name>
    <name evidence="5" type="ORF">FYJ37_05660</name>
</gene>
<keyword evidence="4" id="KW-0812">Transmembrane</keyword>
<feature type="transmembrane region" description="Helical" evidence="4">
    <location>
        <begin position="67"/>
        <end position="90"/>
    </location>
</feature>
<dbReference type="Proteomes" id="UP000462363">
    <property type="component" value="Unassembled WGS sequence"/>
</dbReference>
<dbReference type="AlphaFoldDB" id="A0A844FBD2"/>
<keyword evidence="1 5" id="KW-0378">Hydrolase</keyword>
<evidence type="ECO:0000256" key="2">
    <source>
        <dbReference type="PIRSR" id="PIRSR605754-1"/>
    </source>
</evidence>
<evidence type="ECO:0000256" key="3">
    <source>
        <dbReference type="SAM" id="MobiDB-lite"/>
    </source>
</evidence>
<comment type="caution">
    <text evidence="5">The sequence shown here is derived from an EMBL/GenBank/DDBJ whole genome shotgun (WGS) entry which is preliminary data.</text>
</comment>
<dbReference type="EMBL" id="VUMB01000009">
    <property type="protein sequence ID" value="MSS39844.1"/>
    <property type="molecule type" value="Genomic_DNA"/>
</dbReference>
<feature type="region of interest" description="Disordered" evidence="3">
    <location>
        <begin position="1"/>
        <end position="61"/>
    </location>
</feature>
<dbReference type="EC" id="3.4.22.71" evidence="5"/>
<dbReference type="InterPro" id="IPR009835">
    <property type="entry name" value="SrtB"/>
</dbReference>
<dbReference type="InterPro" id="IPR023365">
    <property type="entry name" value="Sortase_dom-sf"/>
</dbReference>